<reference evidence="3 4" key="1">
    <citation type="submission" date="2016-10" db="EMBL/GenBank/DDBJ databases">
        <authorList>
            <person name="de Groot N.N."/>
        </authorList>
    </citation>
    <scope>NUCLEOTIDE SEQUENCE [LARGE SCALE GENOMIC DNA]</scope>
    <source>
        <strain evidence="3 4">CGMCC 4.1877</strain>
    </source>
</reference>
<protein>
    <submittedName>
        <fullName evidence="3">Nitrile hydratase</fullName>
    </submittedName>
</protein>
<dbReference type="EMBL" id="FOUY01000065">
    <property type="protein sequence ID" value="SFO47578.1"/>
    <property type="molecule type" value="Genomic_DNA"/>
</dbReference>
<keyword evidence="4" id="KW-1185">Reference proteome</keyword>
<keyword evidence="1" id="KW-0479">Metal-binding</keyword>
<dbReference type="GO" id="GO:0046914">
    <property type="term" value="F:transition metal ion binding"/>
    <property type="evidence" value="ECO:0007669"/>
    <property type="project" value="InterPro"/>
</dbReference>
<dbReference type="InterPro" id="IPR004232">
    <property type="entry name" value="CN_Hdrtase_a/SCN_Hdrlase_g"/>
</dbReference>
<organism evidence="3 4">
    <name type="scientific">Pseudonocardia ammonioxydans</name>
    <dbReference type="NCBI Taxonomy" id="260086"/>
    <lineage>
        <taxon>Bacteria</taxon>
        <taxon>Bacillati</taxon>
        <taxon>Actinomycetota</taxon>
        <taxon>Actinomycetes</taxon>
        <taxon>Pseudonocardiales</taxon>
        <taxon>Pseudonocardiaceae</taxon>
        <taxon>Pseudonocardia</taxon>
    </lineage>
</organism>
<gene>
    <name evidence="3" type="ORF">SAMN05216207_106510</name>
</gene>
<dbReference type="GO" id="GO:0003824">
    <property type="term" value="F:catalytic activity"/>
    <property type="evidence" value="ECO:0007669"/>
    <property type="project" value="InterPro"/>
</dbReference>
<dbReference type="SUPFAM" id="SSF56209">
    <property type="entry name" value="Nitrile hydratase alpha chain"/>
    <property type="match status" value="1"/>
</dbReference>
<evidence type="ECO:0000259" key="2">
    <source>
        <dbReference type="Pfam" id="PF02979"/>
    </source>
</evidence>
<dbReference type="OrthoDB" id="528553at2"/>
<feature type="domain" description="Nitrile hydratase alpha/Thiocyanate hydrolase gamma" evidence="2">
    <location>
        <begin position="5"/>
        <end position="172"/>
    </location>
</feature>
<dbReference type="Gene3D" id="3.90.330.10">
    <property type="entry name" value="Nitrile hydratase alpha /Thiocyanate hydrolase gamma"/>
    <property type="match status" value="1"/>
</dbReference>
<dbReference type="AlphaFoldDB" id="A0A1I5HGV1"/>
<dbReference type="Pfam" id="PF02979">
    <property type="entry name" value="NHase_alpha"/>
    <property type="match status" value="1"/>
</dbReference>
<evidence type="ECO:0000256" key="1">
    <source>
        <dbReference type="ARBA" id="ARBA00022723"/>
    </source>
</evidence>
<evidence type="ECO:0000313" key="4">
    <source>
        <dbReference type="Proteomes" id="UP000199614"/>
    </source>
</evidence>
<name>A0A1I5HGV1_PSUAM</name>
<sequence>MDPLITKVEQAVVARGFASTTAIDRWADTHADEVGPISGALAVARRWSASGRRTADHPSRRCRCGRRWEVVDNSATVHHVVVPAGAICTGWPVLGVPPSWYTPGGLIPHKPKDIRYVLAARHGLVLDPGTEVRALVDDRDTHHLIAPPRPPATEGLGPFTLSQTLTRTALRGFDQARPHVDGEPYAGPDWARSLPGYSFDERSLDRPWELRSIAMVLAIVSQHPRREHQLLDEITTIAEKLPVRASIYTAWLWALARMTH</sequence>
<dbReference type="InterPro" id="IPR036648">
    <property type="entry name" value="CN_Hdrase_a/SCN_Hdrase_g_sf"/>
</dbReference>
<dbReference type="Proteomes" id="UP000199614">
    <property type="component" value="Unassembled WGS sequence"/>
</dbReference>
<evidence type="ECO:0000313" key="3">
    <source>
        <dbReference type="EMBL" id="SFO47578.1"/>
    </source>
</evidence>
<dbReference type="STRING" id="260086.SAMN05216207_106510"/>
<accession>A0A1I5HGV1</accession>
<proteinExistence type="predicted"/>